<dbReference type="SUPFAM" id="SSF50876">
    <property type="entry name" value="Avidin/streptavidin"/>
    <property type="match status" value="1"/>
</dbReference>
<dbReference type="Pfam" id="PF01382">
    <property type="entry name" value="Avidin"/>
    <property type="match status" value="1"/>
</dbReference>
<dbReference type="InterPro" id="IPR005468">
    <property type="entry name" value="Avidin/str"/>
</dbReference>
<evidence type="ECO:0000313" key="6">
    <source>
        <dbReference type="Proteomes" id="UP001203423"/>
    </source>
</evidence>
<evidence type="ECO:0000256" key="4">
    <source>
        <dbReference type="SAM" id="SignalP"/>
    </source>
</evidence>
<comment type="subcellular location">
    <subcellularLocation>
        <location evidence="1">Secreted</location>
    </subcellularLocation>
</comment>
<comment type="caution">
    <text evidence="5">The sequence shown here is derived from an EMBL/GenBank/DDBJ whole genome shotgun (WGS) entry which is preliminary data.</text>
</comment>
<evidence type="ECO:0000256" key="2">
    <source>
        <dbReference type="ARBA" id="ARBA00022525"/>
    </source>
</evidence>
<dbReference type="RefSeq" id="WP_248941822.1">
    <property type="nucleotide sequence ID" value="NZ_JAKIKS010000087.1"/>
</dbReference>
<evidence type="ECO:0000256" key="3">
    <source>
        <dbReference type="ARBA" id="ARBA00022729"/>
    </source>
</evidence>
<dbReference type="Gene3D" id="2.40.128.30">
    <property type="entry name" value="Avidin-like"/>
    <property type="match status" value="1"/>
</dbReference>
<dbReference type="InterPro" id="IPR036896">
    <property type="entry name" value="Avidin-like_sf"/>
</dbReference>
<evidence type="ECO:0000256" key="1">
    <source>
        <dbReference type="ARBA" id="ARBA00004613"/>
    </source>
</evidence>
<feature type="signal peptide" evidence="4">
    <location>
        <begin position="1"/>
        <end position="21"/>
    </location>
</feature>
<keyword evidence="6" id="KW-1185">Reference proteome</keyword>
<proteinExistence type="predicted"/>
<keyword evidence="3 4" id="KW-0732">Signal</keyword>
<organism evidence="5 6">
    <name type="scientific">Shewanella surugensis</name>
    <dbReference type="NCBI Taxonomy" id="212020"/>
    <lineage>
        <taxon>Bacteria</taxon>
        <taxon>Pseudomonadati</taxon>
        <taxon>Pseudomonadota</taxon>
        <taxon>Gammaproteobacteria</taxon>
        <taxon>Alteromonadales</taxon>
        <taxon>Shewanellaceae</taxon>
        <taxon>Shewanella</taxon>
    </lineage>
</organism>
<keyword evidence="2" id="KW-0964">Secreted</keyword>
<accession>A0ABT0LFG4</accession>
<dbReference type="Proteomes" id="UP001203423">
    <property type="component" value="Unassembled WGS sequence"/>
</dbReference>
<dbReference type="PROSITE" id="PS51326">
    <property type="entry name" value="AVIDIN_2"/>
    <property type="match status" value="1"/>
</dbReference>
<feature type="chain" id="PRO_5047293005" evidence="4">
    <location>
        <begin position="22"/>
        <end position="151"/>
    </location>
</feature>
<reference evidence="5 6" key="1">
    <citation type="submission" date="2022-01" db="EMBL/GenBank/DDBJ databases">
        <title>Whole genome-based taxonomy of the Shewanellaceae.</title>
        <authorList>
            <person name="Martin-Rodriguez A.J."/>
        </authorList>
    </citation>
    <scope>NUCLEOTIDE SEQUENCE [LARGE SCALE GENOMIC DNA]</scope>
    <source>
        <strain evidence="5 6">DSM 17177</strain>
    </source>
</reference>
<evidence type="ECO:0000313" key="5">
    <source>
        <dbReference type="EMBL" id="MCL1126434.1"/>
    </source>
</evidence>
<dbReference type="EMBL" id="JAKIKS010000087">
    <property type="protein sequence ID" value="MCL1126434.1"/>
    <property type="molecule type" value="Genomic_DNA"/>
</dbReference>
<protein>
    <submittedName>
        <fullName evidence="5">Avidin/streptavidin family protein</fullName>
    </submittedName>
</protein>
<gene>
    <name evidence="5" type="ORF">L2764_18580</name>
</gene>
<sequence>MMNKVMIVFSVVLLISGVARAEGPFGELSGDLPKNKVWKNEGNSLMTILSNEDGVISGFYQNGVETFSCAQKKYKYPLKGWVTTKQIVFMVDWSKPMNGGKDCGSLTAWTGYYNPSSEQILTKWNIVYESGTGNTIKQGSNNFTRACPLCL</sequence>
<name>A0ABT0LFG4_9GAMM</name>